<gene>
    <name evidence="2" type="ORF">BE08_14450</name>
</gene>
<evidence type="ECO:0000256" key="1">
    <source>
        <dbReference type="SAM" id="MobiDB-lite"/>
    </source>
</evidence>
<name>A0A150PVL7_SORCE</name>
<dbReference type="EMBL" id="JELY01000419">
    <property type="protein sequence ID" value="KYF59478.1"/>
    <property type="molecule type" value="Genomic_DNA"/>
</dbReference>
<evidence type="ECO:0008006" key="4">
    <source>
        <dbReference type="Google" id="ProtNLM"/>
    </source>
</evidence>
<reference evidence="2 3" key="1">
    <citation type="submission" date="2014-02" db="EMBL/GenBank/DDBJ databases">
        <title>The small core and large imbalanced accessory genome model reveals a collaborative survival strategy of Sorangium cellulosum strains in nature.</title>
        <authorList>
            <person name="Han K."/>
            <person name="Peng R."/>
            <person name="Blom J."/>
            <person name="Li Y.-Z."/>
        </authorList>
    </citation>
    <scope>NUCLEOTIDE SEQUENCE [LARGE SCALE GENOMIC DNA]</scope>
    <source>
        <strain evidence="2 3">So0157-25</strain>
    </source>
</reference>
<accession>A0A150PVL7</accession>
<evidence type="ECO:0000313" key="3">
    <source>
        <dbReference type="Proteomes" id="UP000075420"/>
    </source>
</evidence>
<dbReference type="AlphaFoldDB" id="A0A150PVL7"/>
<proteinExistence type="predicted"/>
<protein>
    <recommendedName>
        <fullName evidence="4">DUF4911 domain-containing protein</fullName>
    </recommendedName>
</protein>
<feature type="region of interest" description="Disordered" evidence="1">
    <location>
        <begin position="1"/>
        <end position="31"/>
    </location>
</feature>
<dbReference type="Proteomes" id="UP000075420">
    <property type="component" value="Unassembled WGS sequence"/>
</dbReference>
<evidence type="ECO:0000313" key="2">
    <source>
        <dbReference type="EMBL" id="KYF59478.1"/>
    </source>
</evidence>
<organism evidence="2 3">
    <name type="scientific">Sorangium cellulosum</name>
    <name type="common">Polyangium cellulosum</name>
    <dbReference type="NCBI Taxonomy" id="56"/>
    <lineage>
        <taxon>Bacteria</taxon>
        <taxon>Pseudomonadati</taxon>
        <taxon>Myxococcota</taxon>
        <taxon>Polyangia</taxon>
        <taxon>Polyangiales</taxon>
        <taxon>Polyangiaceae</taxon>
        <taxon>Sorangium</taxon>
    </lineage>
</organism>
<sequence length="113" mass="11555">MGRRDSNSRQIAAASTAGERSPAVDAAAPGRARGPLSIAEASAGMLVQDIVVHPADVVFVKGIVEASDGVALLLADSGGELTLAAPQGRGDELAELLLDLERDVGVRRRGATR</sequence>
<comment type="caution">
    <text evidence="2">The sequence shown here is derived from an EMBL/GenBank/DDBJ whole genome shotgun (WGS) entry which is preliminary data.</text>
</comment>